<reference evidence="13 14" key="1">
    <citation type="submission" date="2017-09" db="EMBL/GenBank/DDBJ databases">
        <title>Bacterial strain isolated from the female urinary microbiota.</title>
        <authorList>
            <person name="Thomas-White K."/>
            <person name="Kumar N."/>
            <person name="Forster S."/>
            <person name="Putonti C."/>
            <person name="Lawley T."/>
            <person name="Wolfe A.J."/>
        </authorList>
    </citation>
    <scope>NUCLEOTIDE SEQUENCE [LARGE SCALE GENOMIC DNA]</scope>
    <source>
        <strain evidence="13 14">UMB0852</strain>
    </source>
</reference>
<dbReference type="Pfam" id="PF02687">
    <property type="entry name" value="FtsX"/>
    <property type="match status" value="1"/>
</dbReference>
<evidence type="ECO:0000256" key="2">
    <source>
        <dbReference type="ARBA" id="ARBA00008697"/>
    </source>
</evidence>
<name>A0A1G8MDH9_9LACT</name>
<dbReference type="EMBL" id="PNHE01000001">
    <property type="protein sequence ID" value="PMC59152.1"/>
    <property type="molecule type" value="Genomic_DNA"/>
</dbReference>
<keyword evidence="9 11" id="KW-0472">Membrane</keyword>
<keyword evidence="8 11" id="KW-1133">Transmembrane helix</keyword>
<evidence type="ECO:0000256" key="9">
    <source>
        <dbReference type="ARBA" id="ARBA00023136"/>
    </source>
</evidence>
<dbReference type="AlphaFoldDB" id="A0A1G8MDH9"/>
<evidence type="ECO:0000256" key="3">
    <source>
        <dbReference type="ARBA" id="ARBA00011131"/>
    </source>
</evidence>
<comment type="similarity">
    <text evidence="2">Belongs to the ABC-4 integral membrane protein family. HrtB subfamily.</text>
</comment>
<dbReference type="InterPro" id="IPR051125">
    <property type="entry name" value="ABC-4/HrtB_transporter"/>
</dbReference>
<dbReference type="PANTHER" id="PTHR43738">
    <property type="entry name" value="ABC TRANSPORTER, MEMBRANE PROTEIN"/>
    <property type="match status" value="1"/>
</dbReference>
<dbReference type="GO" id="GO:0005886">
    <property type="term" value="C:plasma membrane"/>
    <property type="evidence" value="ECO:0007669"/>
    <property type="project" value="UniProtKB-SubCell"/>
</dbReference>
<evidence type="ECO:0000256" key="1">
    <source>
        <dbReference type="ARBA" id="ARBA00004651"/>
    </source>
</evidence>
<evidence type="ECO:0000313" key="14">
    <source>
        <dbReference type="Proteomes" id="UP000235682"/>
    </source>
</evidence>
<evidence type="ECO:0000256" key="8">
    <source>
        <dbReference type="ARBA" id="ARBA00022989"/>
    </source>
</evidence>
<comment type="subunit">
    <text evidence="3">The complex is composed of two ATP-binding proteins (HrtA), two transmembrane proteins (HrtB) and a solute-binding protein.</text>
</comment>
<keyword evidence="14" id="KW-1185">Reference proteome</keyword>
<dbReference type="Proteomes" id="UP000235682">
    <property type="component" value="Unassembled WGS sequence"/>
</dbReference>
<sequence>MFLAFKEIQFSKFKYLLVVGLLFLISYLVFFLSGLANGLAQSNRSAIDEWQADHIVLASGVEHRLPMSLFDPSLFDQVTADDKTAISVQAVLFDETKDQNSLSAQLIGIDKDSFVAPHLIEGRLFEKAQEVVVDETFLNNNQLKLGDTLSIKNSKEQLTIVGITKGHQLSVQPVIYINRQDFTQLTSTFGSKEHPLVSAIVTRGATSLATNDLEASDTEAFIQDLPGYRAQNLTFALMIGFLVVIAAVVISIFIYVLTLQKESVFGILKAQGISNGYLIRSVIDQTILLAGAGVLIGVGLTYGSGYILPSAVPFTINHLFVAVIAGSILLFALLGGLFSSRMITKIDPLEAI</sequence>
<dbReference type="InterPro" id="IPR003838">
    <property type="entry name" value="ABC3_permease_C"/>
</dbReference>
<evidence type="ECO:0000256" key="5">
    <source>
        <dbReference type="ARBA" id="ARBA00022448"/>
    </source>
</evidence>
<keyword evidence="6" id="KW-1003">Cell membrane</keyword>
<evidence type="ECO:0000313" key="13">
    <source>
        <dbReference type="EMBL" id="PMC59152.1"/>
    </source>
</evidence>
<dbReference type="OrthoDB" id="384327at2"/>
<feature type="domain" description="ABC3 transporter permease C-terminal" evidence="12">
    <location>
        <begin position="237"/>
        <end position="348"/>
    </location>
</feature>
<evidence type="ECO:0000256" key="10">
    <source>
        <dbReference type="ARBA" id="ARBA00024973"/>
    </source>
</evidence>
<dbReference type="STRING" id="84521.SAMN04487994_10318"/>
<keyword evidence="7 11" id="KW-0812">Transmembrane</keyword>
<feature type="transmembrane region" description="Helical" evidence="11">
    <location>
        <begin position="15"/>
        <end position="36"/>
    </location>
</feature>
<evidence type="ECO:0000256" key="6">
    <source>
        <dbReference type="ARBA" id="ARBA00022475"/>
    </source>
</evidence>
<comment type="function">
    <text evidence="10">Part of the ABC transporter complex hrt involved in hemin import. Responsible for the translocation of the substrate across the membrane.</text>
</comment>
<feature type="transmembrane region" description="Helical" evidence="11">
    <location>
        <begin position="235"/>
        <end position="259"/>
    </location>
</feature>
<evidence type="ECO:0000256" key="4">
    <source>
        <dbReference type="ARBA" id="ARBA00016962"/>
    </source>
</evidence>
<protein>
    <recommendedName>
        <fullName evidence="4">Putative hemin transport system permease protein HrtB</fullName>
    </recommendedName>
</protein>
<evidence type="ECO:0000256" key="11">
    <source>
        <dbReference type="SAM" id="Phobius"/>
    </source>
</evidence>
<evidence type="ECO:0000256" key="7">
    <source>
        <dbReference type="ARBA" id="ARBA00022692"/>
    </source>
</evidence>
<gene>
    <name evidence="13" type="ORF">CJ205_00140</name>
</gene>
<feature type="transmembrane region" description="Helical" evidence="11">
    <location>
        <begin position="319"/>
        <end position="338"/>
    </location>
</feature>
<comment type="caution">
    <text evidence="13">The sequence shown here is derived from an EMBL/GenBank/DDBJ whole genome shotgun (WGS) entry which is preliminary data.</text>
</comment>
<dbReference type="PANTHER" id="PTHR43738:SF1">
    <property type="entry name" value="HEMIN TRANSPORT SYSTEM PERMEASE PROTEIN HRTB-RELATED"/>
    <property type="match status" value="1"/>
</dbReference>
<evidence type="ECO:0000259" key="12">
    <source>
        <dbReference type="Pfam" id="PF02687"/>
    </source>
</evidence>
<keyword evidence="5" id="KW-0813">Transport</keyword>
<comment type="subcellular location">
    <subcellularLocation>
        <location evidence="1">Cell membrane</location>
        <topology evidence="1">Multi-pass membrane protein</topology>
    </subcellularLocation>
</comment>
<dbReference type="RefSeq" id="WP_092085655.1">
    <property type="nucleotide sequence ID" value="NZ_FNEL01000031.1"/>
</dbReference>
<organism evidence="13 14">
    <name type="scientific">Dolosicoccus paucivorans</name>
    <dbReference type="NCBI Taxonomy" id="84521"/>
    <lineage>
        <taxon>Bacteria</taxon>
        <taxon>Bacillati</taxon>
        <taxon>Bacillota</taxon>
        <taxon>Bacilli</taxon>
        <taxon>Lactobacillales</taxon>
        <taxon>Aerococcaceae</taxon>
        <taxon>Dolosicoccus</taxon>
    </lineage>
</organism>
<feature type="transmembrane region" description="Helical" evidence="11">
    <location>
        <begin position="287"/>
        <end position="307"/>
    </location>
</feature>
<accession>A0A1G8MDH9</accession>
<proteinExistence type="inferred from homology"/>